<reference evidence="2" key="1">
    <citation type="submission" date="2022-11" db="UniProtKB">
        <authorList>
            <consortium name="WormBaseParasite"/>
        </authorList>
    </citation>
    <scope>IDENTIFICATION</scope>
</reference>
<dbReference type="WBParaSite" id="ES5_v2.g19083.t1">
    <property type="protein sequence ID" value="ES5_v2.g19083.t1"/>
    <property type="gene ID" value="ES5_v2.g19083"/>
</dbReference>
<evidence type="ECO:0000313" key="1">
    <source>
        <dbReference type="Proteomes" id="UP000887579"/>
    </source>
</evidence>
<accession>A0AC34FP94</accession>
<dbReference type="Proteomes" id="UP000887579">
    <property type="component" value="Unplaced"/>
</dbReference>
<proteinExistence type="predicted"/>
<organism evidence="1 2">
    <name type="scientific">Panagrolaimus sp. ES5</name>
    <dbReference type="NCBI Taxonomy" id="591445"/>
    <lineage>
        <taxon>Eukaryota</taxon>
        <taxon>Metazoa</taxon>
        <taxon>Ecdysozoa</taxon>
        <taxon>Nematoda</taxon>
        <taxon>Chromadorea</taxon>
        <taxon>Rhabditida</taxon>
        <taxon>Tylenchina</taxon>
        <taxon>Panagrolaimomorpha</taxon>
        <taxon>Panagrolaimoidea</taxon>
        <taxon>Panagrolaimidae</taxon>
        <taxon>Panagrolaimus</taxon>
    </lineage>
</organism>
<evidence type="ECO:0000313" key="2">
    <source>
        <dbReference type="WBParaSite" id="ES5_v2.g19083.t1"/>
    </source>
</evidence>
<sequence length="150" mass="17116">MQYFSEKFQYEFSSSDNNFWIGADILTSKGNWKWTDKSSFDFSDWKSGEPKNITGLECAAVSNSDGYWSAENCSEKKPFVCGIAFLPAICESTWLYFEFTKSYYCGFGVFGTTRWGDGENYCNHLGGHLTSIHSQEEASFLNCKTNLFTF</sequence>
<name>A0AC34FP94_9BILA</name>
<protein>
    <submittedName>
        <fullName evidence="2">C-type lectin domain-containing protein</fullName>
    </submittedName>
</protein>